<evidence type="ECO:0000313" key="3">
    <source>
        <dbReference type="Proteomes" id="UP001152523"/>
    </source>
</evidence>
<protein>
    <submittedName>
        <fullName evidence="2">Uncharacterized protein</fullName>
    </submittedName>
</protein>
<feature type="region of interest" description="Disordered" evidence="1">
    <location>
        <begin position="1"/>
        <end position="29"/>
    </location>
</feature>
<sequence length="120" mass="13202">MEKTSTPKLSSSKEFAGLNPCKKPDQSTSCRHVNESINRYCPFFTWISKNQGNKSHSVSPFWTRTCIAIEKEGKFTPCCAYRQHSAENVVLGKVGSLTTCSICKICGTAGKGCKCCHNTD</sequence>
<gene>
    <name evidence="2" type="ORF">CEPIT_LOCUS9824</name>
</gene>
<organism evidence="2 3">
    <name type="scientific">Cuscuta epithymum</name>
    <dbReference type="NCBI Taxonomy" id="186058"/>
    <lineage>
        <taxon>Eukaryota</taxon>
        <taxon>Viridiplantae</taxon>
        <taxon>Streptophyta</taxon>
        <taxon>Embryophyta</taxon>
        <taxon>Tracheophyta</taxon>
        <taxon>Spermatophyta</taxon>
        <taxon>Magnoliopsida</taxon>
        <taxon>eudicotyledons</taxon>
        <taxon>Gunneridae</taxon>
        <taxon>Pentapetalae</taxon>
        <taxon>asterids</taxon>
        <taxon>lamiids</taxon>
        <taxon>Solanales</taxon>
        <taxon>Convolvulaceae</taxon>
        <taxon>Cuscuteae</taxon>
        <taxon>Cuscuta</taxon>
        <taxon>Cuscuta subgen. Cuscuta</taxon>
    </lineage>
</organism>
<reference evidence="2" key="1">
    <citation type="submission" date="2022-07" db="EMBL/GenBank/DDBJ databases">
        <authorList>
            <person name="Macas J."/>
            <person name="Novak P."/>
            <person name="Neumann P."/>
        </authorList>
    </citation>
    <scope>NUCLEOTIDE SEQUENCE</scope>
</reference>
<dbReference type="AlphaFoldDB" id="A0AAV0CZS0"/>
<dbReference type="EMBL" id="CAMAPF010000056">
    <property type="protein sequence ID" value="CAH9086514.1"/>
    <property type="molecule type" value="Genomic_DNA"/>
</dbReference>
<proteinExistence type="predicted"/>
<dbReference type="Proteomes" id="UP001152523">
    <property type="component" value="Unassembled WGS sequence"/>
</dbReference>
<accession>A0AAV0CZS0</accession>
<comment type="caution">
    <text evidence="2">The sequence shown here is derived from an EMBL/GenBank/DDBJ whole genome shotgun (WGS) entry which is preliminary data.</text>
</comment>
<feature type="compositionally biased region" description="Polar residues" evidence="1">
    <location>
        <begin position="1"/>
        <end position="13"/>
    </location>
</feature>
<keyword evidence="3" id="KW-1185">Reference proteome</keyword>
<evidence type="ECO:0000313" key="2">
    <source>
        <dbReference type="EMBL" id="CAH9086514.1"/>
    </source>
</evidence>
<evidence type="ECO:0000256" key="1">
    <source>
        <dbReference type="SAM" id="MobiDB-lite"/>
    </source>
</evidence>
<name>A0AAV0CZS0_9ASTE</name>
<feature type="non-terminal residue" evidence="2">
    <location>
        <position position="120"/>
    </location>
</feature>